<organism evidence="7 8">
    <name type="scientific">Mesorhizobium tamadayense</name>
    <dbReference type="NCBI Taxonomy" id="425306"/>
    <lineage>
        <taxon>Bacteria</taxon>
        <taxon>Pseudomonadati</taxon>
        <taxon>Pseudomonadota</taxon>
        <taxon>Alphaproteobacteria</taxon>
        <taxon>Hyphomicrobiales</taxon>
        <taxon>Phyllobacteriaceae</taxon>
        <taxon>Mesorhizobium</taxon>
    </lineage>
</organism>
<dbReference type="InterPro" id="IPR018483">
    <property type="entry name" value="Carb_kinase_FGGY_CS"/>
</dbReference>
<reference evidence="7 8" key="1">
    <citation type="submission" date="2018-11" db="EMBL/GenBank/DDBJ databases">
        <title>the genome of Mesorhizobium tamadayense DSM 28320.</title>
        <authorList>
            <person name="Gao J."/>
        </authorList>
    </citation>
    <scope>NUCLEOTIDE SEQUENCE [LARGE SCALE GENOMIC DNA]</scope>
    <source>
        <strain evidence="7 8">DSM 28320</strain>
    </source>
</reference>
<feature type="domain" description="Carbohydrate kinase FGGY C-terminal" evidence="6">
    <location>
        <begin position="281"/>
        <end position="438"/>
    </location>
</feature>
<dbReference type="InterPro" id="IPR018484">
    <property type="entry name" value="FGGY_N"/>
</dbReference>
<name>A0A3P3G468_9HYPH</name>
<keyword evidence="3 4" id="KW-0418">Kinase</keyword>
<dbReference type="PIRSF" id="PIRSF000538">
    <property type="entry name" value="GlpK"/>
    <property type="match status" value="1"/>
</dbReference>
<evidence type="ECO:0000259" key="5">
    <source>
        <dbReference type="Pfam" id="PF00370"/>
    </source>
</evidence>
<dbReference type="InterPro" id="IPR000577">
    <property type="entry name" value="Carb_kinase_FGGY"/>
</dbReference>
<dbReference type="InterPro" id="IPR050406">
    <property type="entry name" value="FGGY_Carb_Kinase"/>
</dbReference>
<evidence type="ECO:0000256" key="3">
    <source>
        <dbReference type="ARBA" id="ARBA00022777"/>
    </source>
</evidence>
<dbReference type="EMBL" id="RQXT01000005">
    <property type="protein sequence ID" value="RRI05557.1"/>
    <property type="molecule type" value="Genomic_DNA"/>
</dbReference>
<accession>A0A3P3G468</accession>
<evidence type="ECO:0000259" key="6">
    <source>
        <dbReference type="Pfam" id="PF02782"/>
    </source>
</evidence>
<dbReference type="PANTHER" id="PTHR43095">
    <property type="entry name" value="SUGAR KINASE"/>
    <property type="match status" value="1"/>
</dbReference>
<dbReference type="Pfam" id="PF00370">
    <property type="entry name" value="FGGY_N"/>
    <property type="match status" value="1"/>
</dbReference>
<dbReference type="Proteomes" id="UP000273786">
    <property type="component" value="Unassembled WGS sequence"/>
</dbReference>
<feature type="domain" description="Carbohydrate kinase FGGY N-terminal" evidence="5">
    <location>
        <begin position="5"/>
        <end position="246"/>
    </location>
</feature>
<evidence type="ECO:0000313" key="8">
    <source>
        <dbReference type="Proteomes" id="UP000273786"/>
    </source>
</evidence>
<dbReference type="InterPro" id="IPR018485">
    <property type="entry name" value="FGGY_C"/>
</dbReference>
<dbReference type="GO" id="GO:0016773">
    <property type="term" value="F:phosphotransferase activity, alcohol group as acceptor"/>
    <property type="evidence" value="ECO:0007669"/>
    <property type="project" value="InterPro"/>
</dbReference>
<evidence type="ECO:0000256" key="1">
    <source>
        <dbReference type="ARBA" id="ARBA00009156"/>
    </source>
</evidence>
<dbReference type="InterPro" id="IPR043129">
    <property type="entry name" value="ATPase_NBD"/>
</dbReference>
<dbReference type="PROSITE" id="PS00445">
    <property type="entry name" value="FGGY_KINASES_2"/>
    <property type="match status" value="1"/>
</dbReference>
<dbReference type="GO" id="GO:0005975">
    <property type="term" value="P:carbohydrate metabolic process"/>
    <property type="evidence" value="ECO:0007669"/>
    <property type="project" value="InterPro"/>
</dbReference>
<keyword evidence="2 4" id="KW-0808">Transferase</keyword>
<dbReference type="PANTHER" id="PTHR43095:SF5">
    <property type="entry name" value="XYLULOSE KINASE"/>
    <property type="match status" value="1"/>
</dbReference>
<evidence type="ECO:0000256" key="4">
    <source>
        <dbReference type="RuleBase" id="RU003733"/>
    </source>
</evidence>
<dbReference type="SUPFAM" id="SSF53067">
    <property type="entry name" value="Actin-like ATPase domain"/>
    <property type="match status" value="2"/>
</dbReference>
<evidence type="ECO:0000256" key="2">
    <source>
        <dbReference type="ARBA" id="ARBA00022679"/>
    </source>
</evidence>
<dbReference type="GO" id="GO:0016301">
    <property type="term" value="F:kinase activity"/>
    <property type="evidence" value="ECO:0007669"/>
    <property type="project" value="UniProtKB-KW"/>
</dbReference>
<keyword evidence="8" id="KW-1185">Reference proteome</keyword>
<sequence>MDDVVIGIDASTTAVKAIAFARDGTELFQARETYPLSNPAPGHFEQDAEHWWTALLSALKQVADKVGASRVKAISIAHQRESFTLIDAAGEPLIPAILWLDERARRQVARLSAELGREAIRDWSGKPPDPTPALYALAWLKEHKPQALANSAALVDVHAFFVHRLTGRLVTSTASADPLGLLDIAHGTWHPKLVEAAGLQSEQLPELAAPGAICGTLCESIASATGLKAGTPVVAGAGDGQAMGLGMGVCGPGKSYLSLGSGVVSGNYSGTVTTSDAFRTLVSPTGSGFMLETVLRSGMQLVDWIVRTTGSASAEVLEKAAKDVAPGSDGLLVMPYWAGVMSPYWDGAARGAIVGLSLDHEPKHLFRAVLEGIAFEQAIATDAMEEQTGKAGAMIAAGGGTNSTLLMEIMASVLERPLLVSPVNEAAALGAAMLAASAVGWFASPEDAAKAMAAPPSRQVDPVEALVPTYRARKEIYRDLYHATRDIHARLGAEGPDPTG</sequence>
<dbReference type="OrthoDB" id="9805576at2"/>
<dbReference type="Pfam" id="PF02782">
    <property type="entry name" value="FGGY_C"/>
    <property type="match status" value="1"/>
</dbReference>
<protein>
    <submittedName>
        <fullName evidence="7">Xylulose kinase</fullName>
    </submittedName>
</protein>
<gene>
    <name evidence="7" type="ORF">EH240_06670</name>
</gene>
<dbReference type="RefSeq" id="WP_124996615.1">
    <property type="nucleotide sequence ID" value="NZ_RQXT01000005.1"/>
</dbReference>
<dbReference type="AlphaFoldDB" id="A0A3P3G468"/>
<proteinExistence type="inferred from homology"/>
<comment type="similarity">
    <text evidence="1 4">Belongs to the FGGY kinase family.</text>
</comment>
<dbReference type="Gene3D" id="3.30.420.40">
    <property type="match status" value="2"/>
</dbReference>
<evidence type="ECO:0000313" key="7">
    <source>
        <dbReference type="EMBL" id="RRI05557.1"/>
    </source>
</evidence>
<comment type="caution">
    <text evidence="7">The sequence shown here is derived from an EMBL/GenBank/DDBJ whole genome shotgun (WGS) entry which is preliminary data.</text>
</comment>